<dbReference type="InterPro" id="IPR034603">
    <property type="entry name" value="Dipeptide_epimerase"/>
</dbReference>
<dbReference type="Pfam" id="PF13378">
    <property type="entry name" value="MR_MLE_C"/>
    <property type="match status" value="1"/>
</dbReference>
<name>Q3SA70_9EURY</name>
<evidence type="ECO:0000256" key="2">
    <source>
        <dbReference type="ARBA" id="ARBA00008031"/>
    </source>
</evidence>
<evidence type="ECO:0000313" key="7">
    <source>
        <dbReference type="EMBL" id="AAZ32512.1"/>
    </source>
</evidence>
<dbReference type="GO" id="GO:0009063">
    <property type="term" value="P:amino acid catabolic process"/>
    <property type="evidence" value="ECO:0007669"/>
    <property type="project" value="InterPro"/>
</dbReference>
<dbReference type="InterPro" id="IPR013342">
    <property type="entry name" value="Mandelate_racemase_C"/>
</dbReference>
<dbReference type="GO" id="GO:0046872">
    <property type="term" value="F:metal ion binding"/>
    <property type="evidence" value="ECO:0007669"/>
    <property type="project" value="UniProtKB-KW"/>
</dbReference>
<dbReference type="Gene3D" id="3.30.390.10">
    <property type="entry name" value="Enolase-like, N-terminal domain"/>
    <property type="match status" value="1"/>
</dbReference>
<keyword evidence="4" id="KW-0460">Magnesium</keyword>
<evidence type="ECO:0000256" key="4">
    <source>
        <dbReference type="ARBA" id="ARBA00022842"/>
    </source>
</evidence>
<evidence type="ECO:0000256" key="5">
    <source>
        <dbReference type="ARBA" id="ARBA00023235"/>
    </source>
</evidence>
<dbReference type="EMBL" id="DQ118404">
    <property type="protein sequence ID" value="AAZ32512.1"/>
    <property type="molecule type" value="Genomic_DNA"/>
</dbReference>
<reference evidence="7" key="1">
    <citation type="submission" date="2005-07" db="EMBL/GenBank/DDBJ databases">
        <title>A hyperthermophilic lifestyle for uncultured Archaea of the DHVE2 lineage: evidence from environmental genomics.</title>
        <authorList>
            <person name="Moussard H."/>
            <person name="Hennecke G."/>
            <person name="Moreira D."/>
            <person name="Jouffe V."/>
            <person name="Lopez-Garcia P."/>
            <person name="Jeanthon C."/>
        </authorList>
    </citation>
    <scope>NUCLEOTIDE SEQUENCE</scope>
</reference>
<dbReference type="AlphaFoldDB" id="Q3SA70"/>
<accession>Q3SA70</accession>
<dbReference type="Gene3D" id="3.20.20.120">
    <property type="entry name" value="Enolase-like C-terminal domain"/>
    <property type="match status" value="1"/>
</dbReference>
<protein>
    <submittedName>
        <fullName evidence="7">L-alanine-DL-glutamate epimerase-like</fullName>
    </submittedName>
</protein>
<dbReference type="InterPro" id="IPR029017">
    <property type="entry name" value="Enolase-like_N"/>
</dbReference>
<dbReference type="InterPro" id="IPR018110">
    <property type="entry name" value="Mandel_Rmase/mucon_lact_enz_CS"/>
</dbReference>
<dbReference type="SUPFAM" id="SSF54826">
    <property type="entry name" value="Enolase N-terminal domain-like"/>
    <property type="match status" value="1"/>
</dbReference>
<evidence type="ECO:0000259" key="6">
    <source>
        <dbReference type="SMART" id="SM00922"/>
    </source>
</evidence>
<dbReference type="FunFam" id="3.30.390.10:FF:000009">
    <property type="entry name" value="Hydrophobic dipeptide epimerase"/>
    <property type="match status" value="1"/>
</dbReference>
<sequence>MEIKDMSWEILEVPLKKPFKIALGTTTVYQGVLVKLCTDELCGYGEAAPSPRITGDTVGSTITALERFKGALIGKDPREIGKLMNELNHLLARNTTAKAAVDFALHDILGKTAGLPVRNLLGGERDTIETSLTVTIGSVEDSVKSAEELLNAGAKVLKVKIGLNPEEDVERIRAIRNITDAKIRVDANQGYSLKRAINVLRKIERYEIEFAEQPLPAAQVEELGVLRRSTEIPIMADEAVHTKEDVLRLVGKVDAINIKLMKSGGIYEAARMAAVAKAAGMKIMVGCMIETRLGITAGTHFALGVGVDYADLDGYWDLSRALFSGVKFENGVNILPDAPGLGVKPL</sequence>
<dbReference type="Pfam" id="PF02746">
    <property type="entry name" value="MR_MLE_N"/>
    <property type="match status" value="1"/>
</dbReference>
<dbReference type="SFLD" id="SFLDG00180">
    <property type="entry name" value="muconate_cycloisomerase"/>
    <property type="match status" value="1"/>
</dbReference>
<dbReference type="GO" id="GO:0016855">
    <property type="term" value="F:racemase and epimerase activity, acting on amino acids and derivatives"/>
    <property type="evidence" value="ECO:0007669"/>
    <property type="project" value="InterPro"/>
</dbReference>
<proteinExistence type="inferred from homology"/>
<dbReference type="CDD" id="cd03319">
    <property type="entry name" value="L-Ala-DL-Glu_epimerase"/>
    <property type="match status" value="1"/>
</dbReference>
<keyword evidence="3" id="KW-0479">Metal-binding</keyword>
<dbReference type="SMART" id="SM00922">
    <property type="entry name" value="MR_MLE"/>
    <property type="match status" value="1"/>
</dbReference>
<dbReference type="InterPro" id="IPR013341">
    <property type="entry name" value="Mandelate_racemase_N_dom"/>
</dbReference>
<dbReference type="SFLD" id="SFLDS00001">
    <property type="entry name" value="Enolase"/>
    <property type="match status" value="1"/>
</dbReference>
<dbReference type="InterPro" id="IPR036849">
    <property type="entry name" value="Enolase-like_C_sf"/>
</dbReference>
<feature type="domain" description="Mandelate racemase/muconate lactonizing enzyme C-terminal" evidence="6">
    <location>
        <begin position="139"/>
        <end position="233"/>
    </location>
</feature>
<dbReference type="PANTHER" id="PTHR48073:SF2">
    <property type="entry name" value="O-SUCCINYLBENZOATE SYNTHASE"/>
    <property type="match status" value="1"/>
</dbReference>
<comment type="cofactor">
    <cofactor evidence="1">
        <name>Mg(2+)</name>
        <dbReference type="ChEBI" id="CHEBI:18420"/>
    </cofactor>
</comment>
<dbReference type="SFLD" id="SFLDF00009">
    <property type="entry name" value="o-succinylbenzoate_synthase"/>
    <property type="match status" value="1"/>
</dbReference>
<evidence type="ECO:0000256" key="1">
    <source>
        <dbReference type="ARBA" id="ARBA00001946"/>
    </source>
</evidence>
<dbReference type="InterPro" id="IPR029065">
    <property type="entry name" value="Enolase_C-like"/>
</dbReference>
<comment type="similarity">
    <text evidence="2">Belongs to the mandelate racemase/muconate lactonizing enzyme family.</text>
</comment>
<dbReference type="PANTHER" id="PTHR48073">
    <property type="entry name" value="O-SUCCINYLBENZOATE SYNTHASE-RELATED"/>
    <property type="match status" value="1"/>
</dbReference>
<keyword evidence="5" id="KW-0413">Isomerase</keyword>
<evidence type="ECO:0000256" key="3">
    <source>
        <dbReference type="ARBA" id="ARBA00022723"/>
    </source>
</evidence>
<organism evidence="7">
    <name type="scientific">uncultured euryarchaeote Alv-FOS4</name>
    <dbReference type="NCBI Taxonomy" id="337893"/>
    <lineage>
        <taxon>Archaea</taxon>
        <taxon>Methanobacteriati</taxon>
        <taxon>Methanobacteriota</taxon>
        <taxon>environmental samples</taxon>
    </lineage>
</organism>
<dbReference type="PROSITE" id="PS00908">
    <property type="entry name" value="MR_MLE_1"/>
    <property type="match status" value="1"/>
</dbReference>
<dbReference type="SUPFAM" id="SSF51604">
    <property type="entry name" value="Enolase C-terminal domain-like"/>
    <property type="match status" value="1"/>
</dbReference>